<protein>
    <submittedName>
        <fullName evidence="3">Relaxasome subunit MobC</fullName>
    </submittedName>
</protein>
<name>A0A8G2CP08_ACIRU</name>
<keyword evidence="4" id="KW-1185">Reference proteome</keyword>
<sequence>MARLSLEQQIAQLEARAKTLKARMAKQDRAKDTRRKILLGALVLHRIEHSGDDEFSKRLADWLRRELPGFLTRDEDKDLFADLLKPKADSPTPITTTEAAKSET</sequence>
<dbReference type="OrthoDB" id="7477886at2"/>
<evidence type="ECO:0000313" key="3">
    <source>
        <dbReference type="EMBL" id="SIR53348.1"/>
    </source>
</evidence>
<proteinExistence type="predicted"/>
<keyword evidence="1" id="KW-0175">Coiled coil</keyword>
<accession>A0A8G2CP08</accession>
<dbReference type="AlphaFoldDB" id="A0A8G2CP08"/>
<evidence type="ECO:0000256" key="2">
    <source>
        <dbReference type="SAM" id="MobiDB-lite"/>
    </source>
</evidence>
<feature type="compositionally biased region" description="Polar residues" evidence="2">
    <location>
        <begin position="92"/>
        <end position="104"/>
    </location>
</feature>
<reference evidence="3 4" key="1">
    <citation type="submission" date="2017-01" db="EMBL/GenBank/DDBJ databases">
        <authorList>
            <person name="Varghese N."/>
            <person name="Submissions S."/>
        </authorList>
    </citation>
    <scope>NUCLEOTIDE SEQUENCE [LARGE SCALE GENOMIC DNA]</scope>
    <source>
        <strain evidence="3 4">ATCC 35905</strain>
    </source>
</reference>
<feature type="coiled-coil region" evidence="1">
    <location>
        <begin position="3"/>
        <end position="30"/>
    </location>
</feature>
<evidence type="ECO:0000313" key="4">
    <source>
        <dbReference type="Proteomes" id="UP000186308"/>
    </source>
</evidence>
<evidence type="ECO:0000256" key="1">
    <source>
        <dbReference type="SAM" id="Coils"/>
    </source>
</evidence>
<dbReference type="EMBL" id="FTNE01000048">
    <property type="protein sequence ID" value="SIR53348.1"/>
    <property type="molecule type" value="Genomic_DNA"/>
</dbReference>
<comment type="caution">
    <text evidence="3">The sequence shown here is derived from an EMBL/GenBank/DDBJ whole genome shotgun (WGS) entry which is preliminary data.</text>
</comment>
<gene>
    <name evidence="3" type="ORF">SAMN05421828_1489</name>
</gene>
<organism evidence="3 4">
    <name type="scientific">Acidiphilium rubrum</name>
    <dbReference type="NCBI Taxonomy" id="526"/>
    <lineage>
        <taxon>Bacteria</taxon>
        <taxon>Pseudomonadati</taxon>
        <taxon>Pseudomonadota</taxon>
        <taxon>Alphaproteobacteria</taxon>
        <taxon>Acetobacterales</taxon>
        <taxon>Acidocellaceae</taxon>
        <taxon>Acidiphilium</taxon>
    </lineage>
</organism>
<feature type="region of interest" description="Disordered" evidence="2">
    <location>
        <begin position="85"/>
        <end position="104"/>
    </location>
</feature>
<dbReference type="Proteomes" id="UP000186308">
    <property type="component" value="Unassembled WGS sequence"/>
</dbReference>
<dbReference type="RefSeq" id="WP_029314322.1">
    <property type="nucleotide sequence ID" value="NZ_FTNE01000048.1"/>
</dbReference>